<organism evidence="2 3">
    <name type="scientific">Martelella mediterranea DSM 17316</name>
    <dbReference type="NCBI Taxonomy" id="1122214"/>
    <lineage>
        <taxon>Bacteria</taxon>
        <taxon>Pseudomonadati</taxon>
        <taxon>Pseudomonadota</taxon>
        <taxon>Alphaproteobacteria</taxon>
        <taxon>Hyphomicrobiales</taxon>
        <taxon>Aurantimonadaceae</taxon>
        <taxon>Martelella</taxon>
    </lineage>
</organism>
<name>A0A1U9Z2Y9_9HYPH</name>
<dbReference type="KEGG" id="mmed:Mame_02721"/>
<evidence type="ECO:0000256" key="1">
    <source>
        <dbReference type="SAM" id="Phobius"/>
    </source>
</evidence>
<dbReference type="eggNOG" id="COG3242">
    <property type="taxonomic scope" value="Bacteria"/>
</dbReference>
<dbReference type="EMBL" id="CP020330">
    <property type="protein sequence ID" value="AQZ52046.1"/>
    <property type="molecule type" value="Genomic_DNA"/>
</dbReference>
<evidence type="ECO:0000313" key="2">
    <source>
        <dbReference type="EMBL" id="AQZ52046.1"/>
    </source>
</evidence>
<accession>A0A1U9Z2Y9</accession>
<feature type="transmembrane region" description="Helical" evidence="1">
    <location>
        <begin position="41"/>
        <end position="61"/>
    </location>
</feature>
<evidence type="ECO:0000313" key="3">
    <source>
        <dbReference type="Proteomes" id="UP000191135"/>
    </source>
</evidence>
<keyword evidence="1" id="KW-1133">Transmembrane helix</keyword>
<sequence length="63" mass="6706">MLMQDILIGFAFFLIIEGLVYALAPSFLVSMARLLPTFSEGALRLAGVVAVALGVLLVFLVHG</sequence>
<protein>
    <recommendedName>
        <fullName evidence="4">DUF2065 domain-containing protein</fullName>
    </recommendedName>
</protein>
<evidence type="ECO:0008006" key="4">
    <source>
        <dbReference type="Google" id="ProtNLM"/>
    </source>
</evidence>
<proteinExistence type="predicted"/>
<gene>
    <name evidence="2" type="ORF">Mame_02721</name>
</gene>
<dbReference type="Proteomes" id="UP000191135">
    <property type="component" value="Chromosome"/>
</dbReference>
<reference evidence="2 3" key="1">
    <citation type="submission" date="2017-03" db="EMBL/GenBank/DDBJ databases">
        <title>Foreign affairs: Plasmid Transfer between Roseobacters and Rhizobia.</title>
        <authorList>
            <person name="Bartling P."/>
            <person name="Bunk B."/>
            <person name="Overmann J."/>
            <person name="Brinkmann H."/>
            <person name="Petersen J."/>
        </authorList>
    </citation>
    <scope>NUCLEOTIDE SEQUENCE [LARGE SCALE GENOMIC DNA]</scope>
    <source>
        <strain evidence="2 3">MACL11</strain>
    </source>
</reference>
<feature type="transmembrane region" description="Helical" evidence="1">
    <location>
        <begin position="6"/>
        <end position="29"/>
    </location>
</feature>
<dbReference type="STRING" id="1122214.Mame_02721"/>
<dbReference type="InterPro" id="IPR019201">
    <property type="entry name" value="DUF2065"/>
</dbReference>
<dbReference type="AlphaFoldDB" id="A0A1U9Z2Y9"/>
<dbReference type="Pfam" id="PF09838">
    <property type="entry name" value="DUF2065"/>
    <property type="match status" value="1"/>
</dbReference>
<keyword evidence="1" id="KW-0472">Membrane</keyword>
<keyword evidence="1" id="KW-0812">Transmembrane</keyword>
<keyword evidence="3" id="KW-1185">Reference proteome</keyword>